<dbReference type="STRING" id="1122236.GCA_000378225_02327"/>
<gene>
    <name evidence="3" type="ORF">E6Q51_01980</name>
</gene>
<feature type="domain" description="PepSY" evidence="2">
    <location>
        <begin position="19"/>
        <end position="92"/>
    </location>
</feature>
<sequence>MKKMTFRVLLALGLLSQGLLGSQAAFAAADCKSYPKEELASEDTLKEALVAEGYTIKKFKIDGNCYEIYGRNKEGKKVEIYFDMKTLAIVKAIGLKD</sequence>
<reference evidence="3 4" key="1">
    <citation type="submission" date="2018-09" db="EMBL/GenBank/DDBJ databases">
        <title>Metagenome Assembled Genomes from an Advanced Water Purification Facility.</title>
        <authorList>
            <person name="Stamps B.W."/>
            <person name="Spear J.R."/>
        </authorList>
    </citation>
    <scope>NUCLEOTIDE SEQUENCE [LARGE SCALE GENOMIC DNA]</scope>
    <source>
        <strain evidence="3">Bin_42_2</strain>
    </source>
</reference>
<keyword evidence="1" id="KW-0732">Signal</keyword>
<comment type="caution">
    <text evidence="3">The sequence shown here is derived from an EMBL/GenBank/DDBJ whole genome shotgun (WGS) entry which is preliminary data.</text>
</comment>
<feature type="signal peptide" evidence="1">
    <location>
        <begin position="1"/>
        <end position="27"/>
    </location>
</feature>
<accession>A0A5C7WJT6</accession>
<dbReference type="EMBL" id="SSGG01000035">
    <property type="protein sequence ID" value="TXI38027.1"/>
    <property type="molecule type" value="Genomic_DNA"/>
</dbReference>
<organism evidence="3 4">
    <name type="scientific">Methylophilus methylotrophus</name>
    <name type="common">Bacterium W3A1</name>
    <dbReference type="NCBI Taxonomy" id="17"/>
    <lineage>
        <taxon>Bacteria</taxon>
        <taxon>Pseudomonadati</taxon>
        <taxon>Pseudomonadota</taxon>
        <taxon>Betaproteobacteria</taxon>
        <taxon>Nitrosomonadales</taxon>
        <taxon>Methylophilaceae</taxon>
        <taxon>Methylophilus</taxon>
    </lineage>
</organism>
<evidence type="ECO:0000313" key="3">
    <source>
        <dbReference type="EMBL" id="TXI38027.1"/>
    </source>
</evidence>
<dbReference type="Pfam" id="PF13670">
    <property type="entry name" value="PepSY_2"/>
    <property type="match status" value="1"/>
</dbReference>
<dbReference type="InterPro" id="IPR025711">
    <property type="entry name" value="PepSY"/>
</dbReference>
<dbReference type="AlphaFoldDB" id="A0A5C7WJT6"/>
<evidence type="ECO:0000256" key="1">
    <source>
        <dbReference type="SAM" id="SignalP"/>
    </source>
</evidence>
<evidence type="ECO:0000313" key="4">
    <source>
        <dbReference type="Proteomes" id="UP000321374"/>
    </source>
</evidence>
<dbReference type="Proteomes" id="UP000321374">
    <property type="component" value="Unassembled WGS sequence"/>
</dbReference>
<proteinExistence type="predicted"/>
<name>A0A5C7WJT6_METME</name>
<feature type="chain" id="PRO_5023069262" evidence="1">
    <location>
        <begin position="28"/>
        <end position="97"/>
    </location>
</feature>
<evidence type="ECO:0000259" key="2">
    <source>
        <dbReference type="Pfam" id="PF13670"/>
    </source>
</evidence>
<protein>
    <submittedName>
        <fullName evidence="3">PepSY domain-containing protein</fullName>
    </submittedName>
</protein>